<accession>A0AAE0XT98</accession>
<evidence type="ECO:0000313" key="2">
    <source>
        <dbReference type="Proteomes" id="UP001283361"/>
    </source>
</evidence>
<dbReference type="EMBL" id="JAWDGP010007656">
    <property type="protein sequence ID" value="KAK3709619.1"/>
    <property type="molecule type" value="Genomic_DNA"/>
</dbReference>
<organism evidence="1 2">
    <name type="scientific">Elysia crispata</name>
    <name type="common">lettuce slug</name>
    <dbReference type="NCBI Taxonomy" id="231223"/>
    <lineage>
        <taxon>Eukaryota</taxon>
        <taxon>Metazoa</taxon>
        <taxon>Spiralia</taxon>
        <taxon>Lophotrochozoa</taxon>
        <taxon>Mollusca</taxon>
        <taxon>Gastropoda</taxon>
        <taxon>Heterobranchia</taxon>
        <taxon>Euthyneura</taxon>
        <taxon>Panpulmonata</taxon>
        <taxon>Sacoglossa</taxon>
        <taxon>Placobranchoidea</taxon>
        <taxon>Plakobranchidae</taxon>
        <taxon>Elysia</taxon>
    </lineage>
</organism>
<sequence>MRVQALPLRRSGRGKITSFMLLTVETPRVTQVNQCNQRHHDRLTLEHSQHKQTLRIPQDQTFYSDILFLANFCTVAPRFRSSTCI</sequence>
<proteinExistence type="predicted"/>
<keyword evidence="2" id="KW-1185">Reference proteome</keyword>
<protein>
    <submittedName>
        <fullName evidence="1">Uncharacterized protein</fullName>
    </submittedName>
</protein>
<name>A0AAE0XT98_9GAST</name>
<dbReference type="Proteomes" id="UP001283361">
    <property type="component" value="Unassembled WGS sequence"/>
</dbReference>
<reference evidence="1" key="1">
    <citation type="journal article" date="2023" name="G3 (Bethesda)">
        <title>A reference genome for the long-term kleptoplast-retaining sea slug Elysia crispata morphotype clarki.</title>
        <authorList>
            <person name="Eastman K.E."/>
            <person name="Pendleton A.L."/>
            <person name="Shaikh M.A."/>
            <person name="Suttiyut T."/>
            <person name="Ogas R."/>
            <person name="Tomko P."/>
            <person name="Gavelis G."/>
            <person name="Widhalm J.R."/>
            <person name="Wisecaver J.H."/>
        </authorList>
    </citation>
    <scope>NUCLEOTIDE SEQUENCE</scope>
    <source>
        <strain evidence="1">ECLA1</strain>
    </source>
</reference>
<comment type="caution">
    <text evidence="1">The sequence shown here is derived from an EMBL/GenBank/DDBJ whole genome shotgun (WGS) entry which is preliminary data.</text>
</comment>
<evidence type="ECO:0000313" key="1">
    <source>
        <dbReference type="EMBL" id="KAK3709619.1"/>
    </source>
</evidence>
<dbReference type="AlphaFoldDB" id="A0AAE0XT98"/>
<gene>
    <name evidence="1" type="ORF">RRG08_013902</name>
</gene>